<keyword evidence="2 6" id="KW-0812">Transmembrane</keyword>
<feature type="domain" description="Amino acid transporter transmembrane" evidence="7">
    <location>
        <begin position="269"/>
        <end position="526"/>
    </location>
</feature>
<dbReference type="PANTHER" id="PTHR22950">
    <property type="entry name" value="AMINO ACID TRANSPORTER"/>
    <property type="match status" value="1"/>
</dbReference>
<feature type="region of interest" description="Disordered" evidence="5">
    <location>
        <begin position="706"/>
        <end position="768"/>
    </location>
</feature>
<organism evidence="8 9">
    <name type="scientific">Vitrella brassicaformis (strain CCMP3155)</name>
    <dbReference type="NCBI Taxonomy" id="1169540"/>
    <lineage>
        <taxon>Eukaryota</taxon>
        <taxon>Sar</taxon>
        <taxon>Alveolata</taxon>
        <taxon>Colpodellida</taxon>
        <taxon>Vitrellaceae</taxon>
        <taxon>Vitrella</taxon>
    </lineage>
</organism>
<name>A0A0G4EH29_VITBC</name>
<feature type="transmembrane region" description="Helical" evidence="6">
    <location>
        <begin position="465"/>
        <end position="485"/>
    </location>
</feature>
<dbReference type="VEuPathDB" id="CryptoDB:Vbra_11749"/>
<feature type="transmembrane region" description="Helical" evidence="6">
    <location>
        <begin position="382"/>
        <end position="403"/>
    </location>
</feature>
<proteinExistence type="predicted"/>
<feature type="compositionally biased region" description="Basic and acidic residues" evidence="5">
    <location>
        <begin position="596"/>
        <end position="614"/>
    </location>
</feature>
<feature type="transmembrane region" description="Helical" evidence="6">
    <location>
        <begin position="81"/>
        <end position="102"/>
    </location>
</feature>
<evidence type="ECO:0000259" key="7">
    <source>
        <dbReference type="Pfam" id="PF01490"/>
    </source>
</evidence>
<dbReference type="EMBL" id="CDMY01000227">
    <property type="protein sequence ID" value="CEL95271.1"/>
    <property type="molecule type" value="Genomic_DNA"/>
</dbReference>
<feature type="region of interest" description="Disordered" evidence="5">
    <location>
        <begin position="524"/>
        <end position="545"/>
    </location>
</feature>
<feature type="compositionally biased region" description="Low complexity" evidence="5">
    <location>
        <begin position="524"/>
        <end position="534"/>
    </location>
</feature>
<sequence>MPSGDGEGPRESLVSSPPQGEASLDRVRIDSTISVTDLLERRPPERPRKYNSSPATVITVCANVVGSSVLVFPFAFRNAGVYSFVLFPFQVALACFSILWLCRSVELTEGLLHIPSVGRHVPRRRKHHTHLSYKQLGVRTFGKPIGYAIEVLIALYTWSMCINIGVILHNLIDPVVTHFIHHPDEAAPALVSTHNATNATNLTMPAGLHNGTRPLITALYSSSSDLWQLVSARQLQSNTSADDGWGGGGDDIGPAAAESIWLQERFQFVVLGALVLCFAPFKSLRALRYTSFVSLALMLYLTVVVVLETRNYHAGDAGGGGGGVGQSGGWVFDGGFFSPGLSMDFCQGVGILSFCTTSHYNIPRYYNELADATPAKMFGLSIVSYALIFLIYFTVAIAAYLSFGPTILSNILLNYRGDDALMLTVRVALVVVLVCAYPLVHQATRAALESIFFHPKPWRRSPPRWRLMCESVVLIPLAFVVSYWLPDIGIGLGFSGAVGSTLLVFILPPLFYLTVAKRVRKQQQKQQQEQQQQEEQTEAAPAATDSRAVWLDEPPFEAPLQWITPPSAIGTIAPPPPAAAATNGHAHTLPASPAEFDSRPQDKKEGLRGVEKPKPLLPPPAPVAVKADLSAAFAVLEEKGGVLSPPLVPEPVFKSPYSELGVDGNQQHVRAHVLTRRSESCLSSSTLGGPTPRVCDVVQVRVHGPEGGDRKRVSFDTMEEGDEAAAETDGNGTTGGEGEGEAAGRVNGLSNAVGGRGRGRVGERDESDDDAYVASLLPSVCDEVICWVSVVAGCVFCVAGLMGSAHALHQAVRDR</sequence>
<dbReference type="STRING" id="1169540.A0A0G4EH29"/>
<keyword evidence="3 6" id="KW-1133">Transmembrane helix</keyword>
<feature type="compositionally biased region" description="Acidic residues" evidence="5">
    <location>
        <begin position="717"/>
        <end position="726"/>
    </location>
</feature>
<evidence type="ECO:0000313" key="8">
    <source>
        <dbReference type="EMBL" id="CEL95271.1"/>
    </source>
</evidence>
<dbReference type="GO" id="GO:0015179">
    <property type="term" value="F:L-amino acid transmembrane transporter activity"/>
    <property type="evidence" value="ECO:0007669"/>
    <property type="project" value="TreeGrafter"/>
</dbReference>
<comment type="subcellular location">
    <subcellularLocation>
        <location evidence="1">Membrane</location>
        <topology evidence="1">Multi-pass membrane protein</topology>
    </subcellularLocation>
</comment>
<dbReference type="InParanoid" id="A0A0G4EH29"/>
<dbReference type="Proteomes" id="UP000041254">
    <property type="component" value="Unassembled WGS sequence"/>
</dbReference>
<dbReference type="InterPro" id="IPR013057">
    <property type="entry name" value="AA_transpt_TM"/>
</dbReference>
<reference evidence="8 9" key="1">
    <citation type="submission" date="2014-11" db="EMBL/GenBank/DDBJ databases">
        <authorList>
            <person name="Zhu J."/>
            <person name="Qi W."/>
            <person name="Song R."/>
        </authorList>
    </citation>
    <scope>NUCLEOTIDE SEQUENCE [LARGE SCALE GENOMIC DNA]</scope>
</reference>
<accession>A0A0G4EH29</accession>
<protein>
    <recommendedName>
        <fullName evidence="7">Amino acid transporter transmembrane domain-containing protein</fullName>
    </recommendedName>
</protein>
<keyword evidence="4 6" id="KW-0472">Membrane</keyword>
<feature type="region of interest" description="Disordered" evidence="5">
    <location>
        <begin position="567"/>
        <end position="619"/>
    </location>
</feature>
<feature type="transmembrane region" description="Helical" evidence="6">
    <location>
        <begin position="784"/>
        <end position="808"/>
    </location>
</feature>
<feature type="transmembrane region" description="Helical" evidence="6">
    <location>
        <begin position="55"/>
        <end position="75"/>
    </location>
</feature>
<feature type="region of interest" description="Disordered" evidence="5">
    <location>
        <begin position="1"/>
        <end position="23"/>
    </location>
</feature>
<evidence type="ECO:0000256" key="2">
    <source>
        <dbReference type="ARBA" id="ARBA00022692"/>
    </source>
</evidence>
<dbReference type="Pfam" id="PF01490">
    <property type="entry name" value="Aa_trans"/>
    <property type="match status" value="2"/>
</dbReference>
<keyword evidence="9" id="KW-1185">Reference proteome</keyword>
<dbReference type="OrthoDB" id="28208at2759"/>
<evidence type="ECO:0000313" key="9">
    <source>
        <dbReference type="Proteomes" id="UP000041254"/>
    </source>
</evidence>
<dbReference type="AlphaFoldDB" id="A0A0G4EH29"/>
<gene>
    <name evidence="8" type="ORF">Vbra_11749</name>
</gene>
<feature type="transmembrane region" description="Helical" evidence="6">
    <location>
        <begin position="289"/>
        <end position="307"/>
    </location>
</feature>
<feature type="transmembrane region" description="Helical" evidence="6">
    <location>
        <begin position="423"/>
        <end position="444"/>
    </location>
</feature>
<evidence type="ECO:0000256" key="6">
    <source>
        <dbReference type="SAM" id="Phobius"/>
    </source>
</evidence>
<evidence type="ECO:0000256" key="1">
    <source>
        <dbReference type="ARBA" id="ARBA00004141"/>
    </source>
</evidence>
<evidence type="ECO:0000256" key="5">
    <source>
        <dbReference type="SAM" id="MobiDB-lite"/>
    </source>
</evidence>
<feature type="transmembrane region" description="Helical" evidence="6">
    <location>
        <begin position="491"/>
        <end position="515"/>
    </location>
</feature>
<evidence type="ECO:0000256" key="3">
    <source>
        <dbReference type="ARBA" id="ARBA00022989"/>
    </source>
</evidence>
<feature type="domain" description="Amino acid transporter transmembrane" evidence="7">
    <location>
        <begin position="55"/>
        <end position="182"/>
    </location>
</feature>
<dbReference type="GO" id="GO:0016020">
    <property type="term" value="C:membrane"/>
    <property type="evidence" value="ECO:0007669"/>
    <property type="project" value="UniProtKB-SubCell"/>
</dbReference>
<evidence type="ECO:0000256" key="4">
    <source>
        <dbReference type="ARBA" id="ARBA00023136"/>
    </source>
</evidence>